<name>A0A4U8VUD3_9NOCA</name>
<dbReference type="RefSeq" id="WP_130915917.1">
    <property type="nucleotide sequence ID" value="NZ_LR215973.1"/>
</dbReference>
<dbReference type="AlphaFoldDB" id="A0A4U8VUD3"/>
<gene>
    <name evidence="4" type="primary">fabG3_2</name>
    <name evidence="4" type="ORF">NCTC10797_00647</name>
</gene>
<dbReference type="PRINTS" id="PR00081">
    <property type="entry name" value="GDHRDH"/>
</dbReference>
<dbReference type="NCBIfam" id="NF005878">
    <property type="entry name" value="PRK07825.1"/>
    <property type="match status" value="1"/>
</dbReference>
<dbReference type="Gene3D" id="3.40.50.720">
    <property type="entry name" value="NAD(P)-binding Rossmann-like Domain"/>
    <property type="match status" value="1"/>
</dbReference>
<dbReference type="CDD" id="cd05233">
    <property type="entry name" value="SDR_c"/>
    <property type="match status" value="1"/>
</dbReference>
<dbReference type="GO" id="GO:0047044">
    <property type="term" value="F:androstan-3-alpha,17-beta-diol dehydrogenase (NAD+) activity"/>
    <property type="evidence" value="ECO:0007669"/>
    <property type="project" value="UniProtKB-EC"/>
</dbReference>
<dbReference type="Proteomes" id="UP000290439">
    <property type="component" value="Chromosome"/>
</dbReference>
<evidence type="ECO:0000313" key="4">
    <source>
        <dbReference type="EMBL" id="VFA96892.1"/>
    </source>
</evidence>
<accession>A0A4U8VUD3</accession>
<dbReference type="Pfam" id="PF00106">
    <property type="entry name" value="adh_short"/>
    <property type="match status" value="1"/>
</dbReference>
<evidence type="ECO:0000313" key="5">
    <source>
        <dbReference type="Proteomes" id="UP000290439"/>
    </source>
</evidence>
<dbReference type="PANTHER" id="PTHR24322:SF736">
    <property type="entry name" value="RETINOL DEHYDROGENASE 10"/>
    <property type="match status" value="1"/>
</dbReference>
<keyword evidence="2 4" id="KW-0560">Oxidoreductase</keyword>
<dbReference type="SUPFAM" id="SSF51735">
    <property type="entry name" value="NAD(P)-binding Rossmann-fold domains"/>
    <property type="match status" value="1"/>
</dbReference>
<sequence>MSRYPAIDLDGALVLITGGARGIGLATAKAFLARRARVAIGDIDAGLAQEAAAQLGAGASAHHLDVTDPDSFAGFVAAAEQAHARPADVLVNNAGIMPNGAFLEGSAKIDRRMMDVNVHGVITGMRLVLPAMVERGRGHVVNVASLAGKFPLKGLAVYNASKFAAVGLTAAVRLEMADTGVSVTAVLPSAVRTELSSGIDLGVLPTVDPEDIAAAIVGSVKSRAAEIAVPSYVGLAAKTVPFIPEGIFLTARRLLHDDAAINGVDDEVRRRYLDRLDRQAE</sequence>
<dbReference type="InterPro" id="IPR002347">
    <property type="entry name" value="SDR_fam"/>
</dbReference>
<dbReference type="PROSITE" id="PS00061">
    <property type="entry name" value="ADH_SHORT"/>
    <property type="match status" value="1"/>
</dbReference>
<dbReference type="EC" id="1.1.1.53" evidence="4"/>
<reference evidence="4 5" key="1">
    <citation type="submission" date="2019-02" db="EMBL/GenBank/DDBJ databases">
        <authorList>
            <consortium name="Pathogen Informatics"/>
        </authorList>
    </citation>
    <scope>NUCLEOTIDE SEQUENCE [LARGE SCALE GENOMIC DNA]</scope>
    <source>
        <strain evidence="4 5">3012STDY6756504</strain>
    </source>
</reference>
<evidence type="ECO:0000256" key="2">
    <source>
        <dbReference type="ARBA" id="ARBA00023002"/>
    </source>
</evidence>
<dbReference type="PANTHER" id="PTHR24322">
    <property type="entry name" value="PKSB"/>
    <property type="match status" value="1"/>
</dbReference>
<dbReference type="PRINTS" id="PR00080">
    <property type="entry name" value="SDRFAMILY"/>
</dbReference>
<evidence type="ECO:0000256" key="1">
    <source>
        <dbReference type="ARBA" id="ARBA00006484"/>
    </source>
</evidence>
<evidence type="ECO:0000256" key="3">
    <source>
        <dbReference type="RuleBase" id="RU000363"/>
    </source>
</evidence>
<dbReference type="InterPro" id="IPR020904">
    <property type="entry name" value="Sc_DH/Rdtase_CS"/>
</dbReference>
<proteinExistence type="inferred from homology"/>
<protein>
    <submittedName>
        <fullName evidence="4">3-alpha-(Or 20-beta)-hydroxysteroid dehydrogenase</fullName>
        <ecNumber evidence="4">1.1.1.53</ecNumber>
    </submittedName>
</protein>
<dbReference type="InterPro" id="IPR036291">
    <property type="entry name" value="NAD(P)-bd_dom_sf"/>
</dbReference>
<comment type="similarity">
    <text evidence="1 3">Belongs to the short-chain dehydrogenases/reductases (SDR) family.</text>
</comment>
<dbReference type="EMBL" id="LR215973">
    <property type="protein sequence ID" value="VFA96892.1"/>
    <property type="molecule type" value="Genomic_DNA"/>
</dbReference>
<organism evidence="4 5">
    <name type="scientific">Nocardia cyriacigeorgica</name>
    <dbReference type="NCBI Taxonomy" id="135487"/>
    <lineage>
        <taxon>Bacteria</taxon>
        <taxon>Bacillati</taxon>
        <taxon>Actinomycetota</taxon>
        <taxon>Actinomycetes</taxon>
        <taxon>Mycobacteriales</taxon>
        <taxon>Nocardiaceae</taxon>
        <taxon>Nocardia</taxon>
    </lineage>
</organism>